<evidence type="ECO:0000313" key="5">
    <source>
        <dbReference type="Proteomes" id="UP000095541"/>
    </source>
</evidence>
<proteinExistence type="predicted"/>
<sequence>MNKKKQILVSMFDNIKSNRSYTVVDIRQWLLSNHLQDVITQIRITQDKDVRRTLKCKLPAITPSGIFHRRNSNGLVEPSSLICIDIDGKDNPSISDMEKLKKRLGKLSYIMYVGLSASGTGLFCIIPYTDYRNHKLYFNSLKLEFEKMGIIIDKSCSDITRLRLASYDEQPYLNWDAVPYEKTLDENDCVKVRDLIKTEILQDNIADNKVNDFDFVANQLLNPTNLDLAHVIPQSKKNEVVRLVNAIIESKVDITRNYQDWFTICCIIKNYFGAGGIALFHDISKLYPNYSPEETEKLYSSIKQWQYRYRSDRLFEIAAKYGIL</sequence>
<gene>
    <name evidence="4" type="ORF">ERS852557_02811</name>
</gene>
<dbReference type="RefSeq" id="WP_055219516.1">
    <property type="nucleotide sequence ID" value="NZ_CZBI01000004.1"/>
</dbReference>
<dbReference type="InterPro" id="IPR014819">
    <property type="entry name" value="PriCT_2"/>
</dbReference>
<evidence type="ECO:0000259" key="3">
    <source>
        <dbReference type="Pfam" id="PF08800"/>
    </source>
</evidence>
<dbReference type="Pfam" id="PF08800">
    <property type="entry name" value="BT4734-like_N"/>
    <property type="match status" value="1"/>
</dbReference>
<feature type="domain" description="BT4734-like N-terminal" evidence="3">
    <location>
        <begin position="54"/>
        <end position="172"/>
    </location>
</feature>
<evidence type="ECO:0000313" key="4">
    <source>
        <dbReference type="EMBL" id="CUQ15638.1"/>
    </source>
</evidence>
<evidence type="ECO:0000256" key="1">
    <source>
        <dbReference type="SAM" id="Phobius"/>
    </source>
</evidence>
<accession>A0A174U6F2</accession>
<keyword evidence="1" id="KW-0472">Membrane</keyword>
<organism evidence="4 5">
    <name type="scientific">Bacteroides thetaiotaomicron</name>
    <dbReference type="NCBI Taxonomy" id="818"/>
    <lineage>
        <taxon>Bacteria</taxon>
        <taxon>Pseudomonadati</taxon>
        <taxon>Bacteroidota</taxon>
        <taxon>Bacteroidia</taxon>
        <taxon>Bacteroidales</taxon>
        <taxon>Bacteroidaceae</taxon>
        <taxon>Bacteroides</taxon>
    </lineage>
</organism>
<dbReference type="EMBL" id="CZBI01000004">
    <property type="protein sequence ID" value="CUQ15638.1"/>
    <property type="molecule type" value="Genomic_DNA"/>
</dbReference>
<dbReference type="AlphaFoldDB" id="A0A174U6F2"/>
<feature type="domain" description="Primase C-terminal 2" evidence="2">
    <location>
        <begin position="250"/>
        <end position="303"/>
    </location>
</feature>
<name>A0A174U6F2_BACT4</name>
<dbReference type="Pfam" id="PF08707">
    <property type="entry name" value="PriCT_2"/>
    <property type="match status" value="1"/>
</dbReference>
<dbReference type="Proteomes" id="UP000095541">
    <property type="component" value="Unassembled WGS sequence"/>
</dbReference>
<keyword evidence="1" id="KW-1133">Transmembrane helix</keyword>
<keyword evidence="1" id="KW-0812">Transmembrane</keyword>
<dbReference type="InterPro" id="IPR014907">
    <property type="entry name" value="BT4734-like_N"/>
</dbReference>
<feature type="transmembrane region" description="Helical" evidence="1">
    <location>
        <begin position="109"/>
        <end position="128"/>
    </location>
</feature>
<evidence type="ECO:0000259" key="2">
    <source>
        <dbReference type="Pfam" id="PF08707"/>
    </source>
</evidence>
<dbReference type="GO" id="GO:0016817">
    <property type="term" value="F:hydrolase activity, acting on acid anhydrides"/>
    <property type="evidence" value="ECO:0007669"/>
    <property type="project" value="InterPro"/>
</dbReference>
<reference evidence="4 5" key="1">
    <citation type="submission" date="2015-09" db="EMBL/GenBank/DDBJ databases">
        <authorList>
            <consortium name="Pathogen Informatics"/>
        </authorList>
    </citation>
    <scope>NUCLEOTIDE SEQUENCE [LARGE SCALE GENOMIC DNA]</scope>
    <source>
        <strain evidence="4 5">2789STDY5834945</strain>
    </source>
</reference>
<protein>
    <submittedName>
        <fullName evidence="4">VirE N-terminal domain</fullName>
    </submittedName>
</protein>